<evidence type="ECO:0000313" key="2">
    <source>
        <dbReference type="EMBL" id="RMA64358.1"/>
    </source>
</evidence>
<dbReference type="Proteomes" id="UP000271339">
    <property type="component" value="Unassembled WGS sequence"/>
</dbReference>
<proteinExistence type="predicted"/>
<organism evidence="2 3">
    <name type="scientific">Ulvibacter antarcticus</name>
    <dbReference type="NCBI Taxonomy" id="442714"/>
    <lineage>
        <taxon>Bacteria</taxon>
        <taxon>Pseudomonadati</taxon>
        <taxon>Bacteroidota</taxon>
        <taxon>Flavobacteriia</taxon>
        <taxon>Flavobacteriales</taxon>
        <taxon>Flavobacteriaceae</taxon>
        <taxon>Ulvibacter</taxon>
    </lineage>
</organism>
<evidence type="ECO:0000256" key="1">
    <source>
        <dbReference type="SAM" id="SignalP"/>
    </source>
</evidence>
<dbReference type="AlphaFoldDB" id="A0A3L9Z1X4"/>
<keyword evidence="3" id="KW-1185">Reference proteome</keyword>
<comment type="caution">
    <text evidence="2">The sequence shown here is derived from an EMBL/GenBank/DDBJ whole genome shotgun (WGS) entry which is preliminary data.</text>
</comment>
<dbReference type="PROSITE" id="PS51257">
    <property type="entry name" value="PROKAR_LIPOPROTEIN"/>
    <property type="match status" value="1"/>
</dbReference>
<name>A0A3L9Z1X4_9FLAO</name>
<feature type="chain" id="PRO_5017999813" description="DKNYY family protein" evidence="1">
    <location>
        <begin position="25"/>
        <end position="295"/>
    </location>
</feature>
<evidence type="ECO:0000313" key="3">
    <source>
        <dbReference type="Proteomes" id="UP000271339"/>
    </source>
</evidence>
<reference evidence="2 3" key="1">
    <citation type="submission" date="2018-10" db="EMBL/GenBank/DDBJ databases">
        <title>Genomic Encyclopedia of Archaeal and Bacterial Type Strains, Phase II (KMG-II): from individual species to whole genera.</title>
        <authorList>
            <person name="Goeker M."/>
        </authorList>
    </citation>
    <scope>NUCLEOTIDE SEQUENCE [LARGE SCALE GENOMIC DNA]</scope>
    <source>
        <strain evidence="2 3">DSM 23424</strain>
    </source>
</reference>
<evidence type="ECO:0008006" key="4">
    <source>
        <dbReference type="Google" id="ProtNLM"/>
    </source>
</evidence>
<dbReference type="EMBL" id="REFC01000012">
    <property type="protein sequence ID" value="RMA64358.1"/>
    <property type="molecule type" value="Genomic_DNA"/>
</dbReference>
<protein>
    <recommendedName>
        <fullName evidence="4">DKNYY family protein</fullName>
    </recommendedName>
</protein>
<gene>
    <name evidence="2" type="ORF">BXY75_1233</name>
</gene>
<keyword evidence="1" id="KW-0732">Signal</keyword>
<accession>A0A3L9Z1X4</accession>
<sequence>MNKIISMKNFIFFLVFCFSIGCLSQNNENDITGSYYMSSGNPEGGTNMIVMPNNTFVVSYFGGMRKGTWELKDNKYKFTYHVEPKFVLYGRHNTNLQDTVMVNMSVDANKELAIRFNSDSVGAFSPIFNKGANCFSYPYIYKQHETINILDAYAPNLNYYHEGEISNSPEFYSFRIKEAYNDFILVGLSSEYSRAGSFNAVYKDGIMDIENQGKVKKSIDYKDIGEEDLLYIQEYTKTEILPKLLEYGNEFFPYYENPTKADLVPFTRIDATFLSSEGIVVLDKSLFIVNCDDKD</sequence>
<feature type="signal peptide" evidence="1">
    <location>
        <begin position="1"/>
        <end position="24"/>
    </location>
</feature>